<dbReference type="Pfam" id="PF08281">
    <property type="entry name" value="Sigma70_r4_2"/>
    <property type="match status" value="1"/>
</dbReference>
<evidence type="ECO:0000256" key="2">
    <source>
        <dbReference type="ARBA" id="ARBA00023015"/>
    </source>
</evidence>
<dbReference type="GO" id="GO:0006352">
    <property type="term" value="P:DNA-templated transcription initiation"/>
    <property type="evidence" value="ECO:0007669"/>
    <property type="project" value="InterPro"/>
</dbReference>
<dbReference type="Gene3D" id="1.10.1740.10">
    <property type="match status" value="1"/>
</dbReference>
<sequence length="188" mass="20884">MDLPHMTPGPDLDTLARNASAGDAAALHELLTRIRPDVIRHCARFLPCAQDAEEAAQDALLQVTRHINRFEGRAKFSTWLHTVVANCARQTYRTLKRRAAERADADLPVHLPDPRTTSVIAGSRLDLLDALERLEADRPNLVAALVLRDLSQLDYEEIAEQLALPVGTVKSQVHRARQHVRASLAGER</sequence>
<keyword evidence="5" id="KW-0804">Transcription</keyword>
<feature type="domain" description="RNA polymerase sigma-70 region 2" evidence="6">
    <location>
        <begin position="31"/>
        <end position="97"/>
    </location>
</feature>
<dbReference type="InterPro" id="IPR007627">
    <property type="entry name" value="RNA_pol_sigma70_r2"/>
</dbReference>
<dbReference type="InterPro" id="IPR036388">
    <property type="entry name" value="WH-like_DNA-bd_sf"/>
</dbReference>
<dbReference type="SUPFAM" id="SSF88946">
    <property type="entry name" value="Sigma2 domain of RNA polymerase sigma factors"/>
    <property type="match status" value="1"/>
</dbReference>
<dbReference type="GO" id="GO:0003677">
    <property type="term" value="F:DNA binding"/>
    <property type="evidence" value="ECO:0007669"/>
    <property type="project" value="UniProtKB-KW"/>
</dbReference>
<proteinExistence type="inferred from homology"/>
<feature type="domain" description="RNA polymerase sigma factor 70 region 4 type 2" evidence="7">
    <location>
        <begin position="143"/>
        <end position="179"/>
    </location>
</feature>
<keyword evidence="9" id="KW-1185">Reference proteome</keyword>
<dbReference type="AlphaFoldDB" id="A0AAE4AZ46"/>
<keyword evidence="4" id="KW-0238">DNA-binding</keyword>
<dbReference type="CDD" id="cd06171">
    <property type="entry name" value="Sigma70_r4"/>
    <property type="match status" value="1"/>
</dbReference>
<dbReference type="GO" id="GO:0016987">
    <property type="term" value="F:sigma factor activity"/>
    <property type="evidence" value="ECO:0007669"/>
    <property type="project" value="UniProtKB-KW"/>
</dbReference>
<dbReference type="InterPro" id="IPR039425">
    <property type="entry name" value="RNA_pol_sigma-70-like"/>
</dbReference>
<evidence type="ECO:0000256" key="5">
    <source>
        <dbReference type="ARBA" id="ARBA00023163"/>
    </source>
</evidence>
<evidence type="ECO:0000259" key="7">
    <source>
        <dbReference type="Pfam" id="PF08281"/>
    </source>
</evidence>
<dbReference type="InterPro" id="IPR013324">
    <property type="entry name" value="RNA_pol_sigma_r3/r4-like"/>
</dbReference>
<evidence type="ECO:0000313" key="9">
    <source>
        <dbReference type="Proteomes" id="UP001240236"/>
    </source>
</evidence>
<reference evidence="8 9" key="1">
    <citation type="submission" date="2023-07" db="EMBL/GenBank/DDBJ databases">
        <title>Sequencing the genomes of 1000 actinobacteria strains.</title>
        <authorList>
            <person name="Klenk H.-P."/>
        </authorList>
    </citation>
    <scope>NUCLEOTIDE SEQUENCE [LARGE SCALE GENOMIC DNA]</scope>
    <source>
        <strain evidence="8 9">DSM 44709</strain>
    </source>
</reference>
<gene>
    <name evidence="8" type="ORF">J2S42_002312</name>
</gene>
<comment type="similarity">
    <text evidence="1">Belongs to the sigma-70 factor family. ECF subfamily.</text>
</comment>
<evidence type="ECO:0000256" key="4">
    <source>
        <dbReference type="ARBA" id="ARBA00023125"/>
    </source>
</evidence>
<name>A0AAE4AZ46_9ACTN</name>
<dbReference type="Pfam" id="PF04542">
    <property type="entry name" value="Sigma70_r2"/>
    <property type="match status" value="1"/>
</dbReference>
<keyword evidence="2" id="KW-0805">Transcription regulation</keyword>
<comment type="caution">
    <text evidence="8">The sequence shown here is derived from an EMBL/GenBank/DDBJ whole genome shotgun (WGS) entry which is preliminary data.</text>
</comment>
<dbReference type="EMBL" id="JAUSUZ010000001">
    <property type="protein sequence ID" value="MDQ0365643.1"/>
    <property type="molecule type" value="Genomic_DNA"/>
</dbReference>
<evidence type="ECO:0000256" key="3">
    <source>
        <dbReference type="ARBA" id="ARBA00023082"/>
    </source>
</evidence>
<evidence type="ECO:0000313" key="8">
    <source>
        <dbReference type="EMBL" id="MDQ0365643.1"/>
    </source>
</evidence>
<keyword evidence="3" id="KW-0731">Sigma factor</keyword>
<evidence type="ECO:0000259" key="6">
    <source>
        <dbReference type="Pfam" id="PF04542"/>
    </source>
</evidence>
<dbReference type="SUPFAM" id="SSF88659">
    <property type="entry name" value="Sigma3 and sigma4 domains of RNA polymerase sigma factors"/>
    <property type="match status" value="1"/>
</dbReference>
<dbReference type="InterPro" id="IPR014284">
    <property type="entry name" value="RNA_pol_sigma-70_dom"/>
</dbReference>
<organism evidence="8 9">
    <name type="scientific">Catenuloplanes indicus</name>
    <dbReference type="NCBI Taxonomy" id="137267"/>
    <lineage>
        <taxon>Bacteria</taxon>
        <taxon>Bacillati</taxon>
        <taxon>Actinomycetota</taxon>
        <taxon>Actinomycetes</taxon>
        <taxon>Micromonosporales</taxon>
        <taxon>Micromonosporaceae</taxon>
        <taxon>Catenuloplanes</taxon>
    </lineage>
</organism>
<evidence type="ECO:0000256" key="1">
    <source>
        <dbReference type="ARBA" id="ARBA00010641"/>
    </source>
</evidence>
<protein>
    <submittedName>
        <fullName evidence="8">RNA polymerase sigma-70 factor (ECF subfamily)</fullName>
    </submittedName>
</protein>
<accession>A0AAE4AZ46</accession>
<dbReference type="PANTHER" id="PTHR43133:SF8">
    <property type="entry name" value="RNA POLYMERASE SIGMA FACTOR HI_1459-RELATED"/>
    <property type="match status" value="1"/>
</dbReference>
<dbReference type="InterPro" id="IPR013325">
    <property type="entry name" value="RNA_pol_sigma_r2"/>
</dbReference>
<dbReference type="InterPro" id="IPR013249">
    <property type="entry name" value="RNA_pol_sigma70_r4_t2"/>
</dbReference>
<dbReference type="NCBIfam" id="TIGR02937">
    <property type="entry name" value="sigma70-ECF"/>
    <property type="match status" value="1"/>
</dbReference>
<dbReference type="Proteomes" id="UP001240236">
    <property type="component" value="Unassembled WGS sequence"/>
</dbReference>
<dbReference type="PANTHER" id="PTHR43133">
    <property type="entry name" value="RNA POLYMERASE ECF-TYPE SIGMA FACTO"/>
    <property type="match status" value="1"/>
</dbReference>
<dbReference type="RefSeq" id="WP_307238373.1">
    <property type="nucleotide sequence ID" value="NZ_JAUSUZ010000001.1"/>
</dbReference>
<dbReference type="Gene3D" id="1.10.10.10">
    <property type="entry name" value="Winged helix-like DNA-binding domain superfamily/Winged helix DNA-binding domain"/>
    <property type="match status" value="1"/>
</dbReference>